<dbReference type="Proteomes" id="UP000279562">
    <property type="component" value="Unassembled WGS sequence"/>
</dbReference>
<name>A0A3P2A7W2_9BACE</name>
<dbReference type="RefSeq" id="WP_125239207.1">
    <property type="nucleotide sequence ID" value="NZ_RQYF01000030.1"/>
</dbReference>
<dbReference type="AlphaFoldDB" id="A0A3P2A7W2"/>
<evidence type="ECO:0000313" key="2">
    <source>
        <dbReference type="Proteomes" id="UP000279562"/>
    </source>
</evidence>
<sequence>MILQHVCSNFATPLQQSCDIFAALQPPAGKKNAIGLQQNSKPMATDLPCAGNATTTGNYHASPYS</sequence>
<dbReference type="EMBL" id="RQYF01000030">
    <property type="protein sequence ID" value="RRD91065.1"/>
    <property type="molecule type" value="Genomic_DNA"/>
</dbReference>
<gene>
    <name evidence="1" type="ORF">EII33_07665</name>
</gene>
<organism evidence="1 2">
    <name type="scientific">Prevotella heparinolytica</name>
    <dbReference type="NCBI Taxonomy" id="28113"/>
    <lineage>
        <taxon>Bacteria</taxon>
        <taxon>Pseudomonadati</taxon>
        <taxon>Bacteroidota</taxon>
        <taxon>Bacteroidia</taxon>
        <taxon>Bacteroidales</taxon>
        <taxon>Bacteroidaceae</taxon>
        <taxon>Bacteroides</taxon>
    </lineage>
</organism>
<keyword evidence="2" id="KW-1185">Reference proteome</keyword>
<accession>A0A3P2A7W2</accession>
<proteinExistence type="predicted"/>
<reference evidence="1 2" key="1">
    <citation type="submission" date="2018-11" db="EMBL/GenBank/DDBJ databases">
        <title>Genomes From Bacteria Associated with the Canine Oral Cavity: a Test Case for Automated Genome-Based Taxonomic Assignment.</title>
        <authorList>
            <person name="Coil D.A."/>
            <person name="Jospin G."/>
            <person name="Darling A.E."/>
            <person name="Wallis C."/>
            <person name="Davis I.J."/>
            <person name="Harris S."/>
            <person name="Eisen J.A."/>
            <person name="Holcombe L.J."/>
            <person name="O'Flynn C."/>
        </authorList>
    </citation>
    <scope>NUCLEOTIDE SEQUENCE [LARGE SCALE GENOMIC DNA]</scope>
    <source>
        <strain evidence="1 2">OH1047_COT-310</strain>
    </source>
</reference>
<evidence type="ECO:0000313" key="1">
    <source>
        <dbReference type="EMBL" id="RRD91065.1"/>
    </source>
</evidence>
<comment type="caution">
    <text evidence="1">The sequence shown here is derived from an EMBL/GenBank/DDBJ whole genome shotgun (WGS) entry which is preliminary data.</text>
</comment>
<protein>
    <submittedName>
        <fullName evidence="1">Uncharacterized protein</fullName>
    </submittedName>
</protein>